<evidence type="ECO:0000313" key="1">
    <source>
        <dbReference type="EMBL" id="ABQ31290.1"/>
    </source>
</evidence>
<dbReference type="InterPro" id="IPR017734">
    <property type="entry name" value="T6SS_SciN"/>
</dbReference>
<proteinExistence type="predicted"/>
<dbReference type="STRING" id="349163.Acry_2091"/>
<protein>
    <submittedName>
        <fullName evidence="1">Uncharacterized protein-like protein</fullName>
    </submittedName>
</protein>
<sequence length="156" mass="16133">MKRRSIILALPVLLAGCGTPPPKPPAVLSLTITGGANQNPDASGTAEPVAVRVYPLVTAGKFNAADPYSLLGKATSLLGSDLAGPSEQTIVAPGATVKLTHKLPDQAQSIGIAVFFRAIDRATWRLVAPVKAHETNALTLRIDGLDAKLVPTKPKG</sequence>
<dbReference type="EMBL" id="CP000697">
    <property type="protein sequence ID" value="ABQ31290.1"/>
    <property type="molecule type" value="Genomic_DNA"/>
</dbReference>
<evidence type="ECO:0000313" key="2">
    <source>
        <dbReference type="Proteomes" id="UP000000245"/>
    </source>
</evidence>
<dbReference type="HOGENOM" id="CLU_092347_1_1_5"/>
<dbReference type="PROSITE" id="PS51257">
    <property type="entry name" value="PROKAR_LIPOPROTEIN"/>
    <property type="match status" value="1"/>
</dbReference>
<dbReference type="NCBIfam" id="TIGR03352">
    <property type="entry name" value="VI_chp_3"/>
    <property type="match status" value="1"/>
</dbReference>
<dbReference type="InterPro" id="IPR038706">
    <property type="entry name" value="Type_VI_SciN-like_sf"/>
</dbReference>
<dbReference type="PANTHER" id="PTHR37625">
    <property type="entry name" value="OUTER MEMBRANE LIPOPROTEIN-RELATED"/>
    <property type="match status" value="1"/>
</dbReference>
<dbReference type="AlphaFoldDB" id="A5G0A8"/>
<name>A5G0A8_ACICJ</name>
<dbReference type="KEGG" id="acr:Acry_2091"/>
<dbReference type="Pfam" id="PF12790">
    <property type="entry name" value="T6SS-SciN"/>
    <property type="match status" value="1"/>
</dbReference>
<organism evidence="1 2">
    <name type="scientific">Acidiphilium cryptum (strain JF-5)</name>
    <dbReference type="NCBI Taxonomy" id="349163"/>
    <lineage>
        <taxon>Bacteria</taxon>
        <taxon>Pseudomonadati</taxon>
        <taxon>Pseudomonadota</taxon>
        <taxon>Alphaproteobacteria</taxon>
        <taxon>Acetobacterales</taxon>
        <taxon>Acidocellaceae</taxon>
        <taxon>Acidiphilium</taxon>
    </lineage>
</organism>
<dbReference type="eggNOG" id="COG3521">
    <property type="taxonomic scope" value="Bacteria"/>
</dbReference>
<keyword evidence="2" id="KW-1185">Reference proteome</keyword>
<accession>A5G0A8</accession>
<dbReference type="Gene3D" id="2.60.40.4150">
    <property type="entry name" value="Type VI secretion system, lipoprotein SciN"/>
    <property type="match status" value="1"/>
</dbReference>
<dbReference type="RefSeq" id="WP_007421660.1">
    <property type="nucleotide sequence ID" value="NC_009484.1"/>
</dbReference>
<dbReference type="PANTHER" id="PTHR37625:SF4">
    <property type="entry name" value="OUTER MEMBRANE LIPOPROTEIN"/>
    <property type="match status" value="1"/>
</dbReference>
<dbReference type="Proteomes" id="UP000000245">
    <property type="component" value="Chromosome"/>
</dbReference>
<gene>
    <name evidence="1" type="ordered locus">Acry_2091</name>
</gene>
<reference evidence="1 2" key="1">
    <citation type="submission" date="2007-05" db="EMBL/GenBank/DDBJ databases">
        <title>Complete sequence of chromosome of Acidiphilium cryptum JF-5.</title>
        <authorList>
            <consortium name="US DOE Joint Genome Institute"/>
            <person name="Copeland A."/>
            <person name="Lucas S."/>
            <person name="Lapidus A."/>
            <person name="Barry K."/>
            <person name="Detter J.C."/>
            <person name="Glavina del Rio T."/>
            <person name="Hammon N."/>
            <person name="Israni S."/>
            <person name="Dalin E."/>
            <person name="Tice H."/>
            <person name="Pitluck S."/>
            <person name="Sims D."/>
            <person name="Brettin T."/>
            <person name="Bruce D."/>
            <person name="Han C."/>
            <person name="Schmutz J."/>
            <person name="Larimer F."/>
            <person name="Land M."/>
            <person name="Hauser L."/>
            <person name="Kyrpides N."/>
            <person name="Kim E."/>
            <person name="Magnuson T."/>
            <person name="Richardson P."/>
        </authorList>
    </citation>
    <scope>NUCLEOTIDE SEQUENCE [LARGE SCALE GENOMIC DNA]</scope>
    <source>
        <strain evidence="1 2">JF-5</strain>
    </source>
</reference>